<name>A0A3A4NZH2_ABYX5</name>
<dbReference type="AlphaFoldDB" id="A0A3A4NZH2"/>
<dbReference type="GO" id="GO:0004355">
    <property type="term" value="F:glutamate synthase (NADPH) activity"/>
    <property type="evidence" value="ECO:0007669"/>
    <property type="project" value="UniProtKB-EC"/>
</dbReference>
<feature type="region of interest" description="Disordered" evidence="1">
    <location>
        <begin position="1"/>
        <end position="26"/>
    </location>
</feature>
<feature type="domain" description="FAD/NAD(P)-binding" evidence="2">
    <location>
        <begin position="145"/>
        <end position="453"/>
    </location>
</feature>
<dbReference type="EC" id="1.4.1.13" evidence="4"/>
<dbReference type="EMBL" id="QZKU01000017">
    <property type="protein sequence ID" value="RJP25883.1"/>
    <property type="molecule type" value="Genomic_DNA"/>
</dbReference>
<evidence type="ECO:0000313" key="4">
    <source>
        <dbReference type="EMBL" id="RJP25883.1"/>
    </source>
</evidence>
<dbReference type="Gene3D" id="3.50.50.60">
    <property type="entry name" value="FAD/NAD(P)-binding domain"/>
    <property type="match status" value="2"/>
</dbReference>
<sequence>MDAKERMKIPRHKMPEQKPEERRKNFNEVPFGYPEDIAMEEAQRCLQCKKPSCMKGCPVEVNIPAFIKLVAEGHHWEAIKKIKETNSLPAVCGRVCPQESQCESMCIVGKKGEPVAVGRLERFAADFERKAGKAAKPDLAPPSGKKVAVVGSGPAGLTVAGDLARMGHKVIIFEALHKAGGVLVYGIPEFRLPKEIVQAEVDSLVDLGIELQLNEVIGKADTLDELLQNGFDAIFVGTGAGAPIFMNIPGENLIGVYSANEYLTRSNLMKAYLFPQYDTPIIKSNVVAVIGGGNVAMDSARTALRLGAKEVNIIYRRSKDEMPARAEEVHHAEEEGIIFNLLTNPIRYIGDEKGKVIAVECQKMELGEPDQSGRRRPVPIVGSEYIKEVDTVIVAIGNGPNPLIPNTTPDLQLNRKGNIVASLDTCKTSKRGVFAGGDIVRGAATVILAMGDGKVAARSIDAYLKDPAWWDRPAPEPQPEKKKE</sequence>
<dbReference type="SUPFAM" id="SSF46548">
    <property type="entry name" value="alpha-helical ferredoxin"/>
    <property type="match status" value="1"/>
</dbReference>
<evidence type="ECO:0000259" key="2">
    <source>
        <dbReference type="Pfam" id="PF07992"/>
    </source>
</evidence>
<gene>
    <name evidence="4" type="primary">gltA</name>
    <name evidence="4" type="ORF">C4520_01650</name>
</gene>
<comment type="caution">
    <text evidence="4">The sequence shown here is derived from an EMBL/GenBank/DDBJ whole genome shotgun (WGS) entry which is preliminary data.</text>
</comment>
<dbReference type="GO" id="GO:0051536">
    <property type="term" value="F:iron-sulfur cluster binding"/>
    <property type="evidence" value="ECO:0007669"/>
    <property type="project" value="InterPro"/>
</dbReference>
<evidence type="ECO:0000259" key="3">
    <source>
        <dbReference type="Pfam" id="PF14691"/>
    </source>
</evidence>
<proteinExistence type="predicted"/>
<accession>A0A3A4NZH2</accession>
<dbReference type="PANTHER" id="PTHR42783">
    <property type="entry name" value="GLUTAMATE SYNTHASE [NADPH] SMALL CHAIN"/>
    <property type="match status" value="1"/>
</dbReference>
<dbReference type="Pfam" id="PF07992">
    <property type="entry name" value="Pyr_redox_2"/>
    <property type="match status" value="1"/>
</dbReference>
<dbReference type="NCBIfam" id="TIGR01316">
    <property type="entry name" value="gltA"/>
    <property type="match status" value="1"/>
</dbReference>
<dbReference type="Pfam" id="PF14691">
    <property type="entry name" value="Fer4_20"/>
    <property type="match status" value="1"/>
</dbReference>
<dbReference type="InterPro" id="IPR036188">
    <property type="entry name" value="FAD/NAD-bd_sf"/>
</dbReference>
<dbReference type="Proteomes" id="UP000265882">
    <property type="component" value="Unassembled WGS sequence"/>
</dbReference>
<evidence type="ECO:0000313" key="5">
    <source>
        <dbReference type="Proteomes" id="UP000265882"/>
    </source>
</evidence>
<dbReference type="InterPro" id="IPR023753">
    <property type="entry name" value="FAD/NAD-binding_dom"/>
</dbReference>
<dbReference type="SUPFAM" id="SSF51971">
    <property type="entry name" value="Nucleotide-binding domain"/>
    <property type="match status" value="2"/>
</dbReference>
<dbReference type="PANTHER" id="PTHR42783:SF3">
    <property type="entry name" value="GLUTAMATE SYNTHASE [NADPH] SMALL CHAIN-RELATED"/>
    <property type="match status" value="1"/>
</dbReference>
<reference evidence="4 5" key="1">
    <citation type="journal article" date="2017" name="ISME J.">
        <title>Energy and carbon metabolisms in a deep terrestrial subsurface fluid microbial community.</title>
        <authorList>
            <person name="Momper L."/>
            <person name="Jungbluth S.P."/>
            <person name="Lee M.D."/>
            <person name="Amend J.P."/>
        </authorList>
    </citation>
    <scope>NUCLEOTIDE SEQUENCE [LARGE SCALE GENOMIC DNA]</scope>
    <source>
        <strain evidence="4">SURF_5</strain>
    </source>
</reference>
<dbReference type="InterPro" id="IPR009051">
    <property type="entry name" value="Helical_ferredxn"/>
</dbReference>
<feature type="domain" description="Dihydroprymidine dehydrogenase" evidence="3">
    <location>
        <begin position="22"/>
        <end position="131"/>
    </location>
</feature>
<dbReference type="InterPro" id="IPR006004">
    <property type="entry name" value="SudA-like"/>
</dbReference>
<keyword evidence="4" id="KW-0560">Oxidoreductase</keyword>
<protein>
    <submittedName>
        <fullName evidence="4">NADPH-dependent glutamate synthase</fullName>
        <ecNumber evidence="4">1.4.1.13</ecNumber>
    </submittedName>
</protein>
<organism evidence="4 5">
    <name type="scientific">Abyssobacteria bacterium (strain SURF_5)</name>
    <dbReference type="NCBI Taxonomy" id="2093360"/>
    <lineage>
        <taxon>Bacteria</taxon>
        <taxon>Pseudomonadati</taxon>
        <taxon>Candidatus Hydrogenedentota</taxon>
        <taxon>Candidatus Abyssobacteria</taxon>
    </lineage>
</organism>
<dbReference type="Gene3D" id="1.10.1060.10">
    <property type="entry name" value="Alpha-helical ferredoxin"/>
    <property type="match status" value="1"/>
</dbReference>
<dbReference type="PRINTS" id="PR00419">
    <property type="entry name" value="ADXRDTASE"/>
</dbReference>
<dbReference type="InterPro" id="IPR028261">
    <property type="entry name" value="DPD_II"/>
</dbReference>
<evidence type="ECO:0000256" key="1">
    <source>
        <dbReference type="SAM" id="MobiDB-lite"/>
    </source>
</evidence>